<keyword evidence="3" id="KW-0687">Ribonucleoprotein</keyword>
<evidence type="ECO:0000256" key="4">
    <source>
        <dbReference type="SAM" id="MobiDB-lite"/>
    </source>
</evidence>
<evidence type="ECO:0000256" key="2">
    <source>
        <dbReference type="ARBA" id="ARBA00022980"/>
    </source>
</evidence>
<dbReference type="GO" id="GO:0022625">
    <property type="term" value="C:cytosolic large ribosomal subunit"/>
    <property type="evidence" value="ECO:0007669"/>
    <property type="project" value="InterPro"/>
</dbReference>
<keyword evidence="6" id="KW-1185">Reference proteome</keyword>
<proteinExistence type="inferred from homology"/>
<evidence type="ECO:0000256" key="1">
    <source>
        <dbReference type="ARBA" id="ARBA00005436"/>
    </source>
</evidence>
<dbReference type="CDD" id="cd05833">
    <property type="entry name" value="Ribosomal_P2"/>
    <property type="match status" value="1"/>
</dbReference>
<dbReference type="EMBL" id="MPUH01000608">
    <property type="protein sequence ID" value="OMJ76843.1"/>
    <property type="molecule type" value="Genomic_DNA"/>
</dbReference>
<evidence type="ECO:0000313" key="6">
    <source>
        <dbReference type="Proteomes" id="UP000187209"/>
    </source>
</evidence>
<dbReference type="InterPro" id="IPR038716">
    <property type="entry name" value="P1/P2_N_sf"/>
</dbReference>
<accession>A0A1R2BJ76</accession>
<sequence length="114" mass="12098">MKYLSAYALAWLSGKTSPTVKDLEAIISAVGGSFDKQTAETVVESLQERDLPQIIRAGFSKLQVGGGSVSVSASSAPAAQTSATEEKKEDKKDDKKDEEADFDGALDMFGGDDY</sequence>
<feature type="compositionally biased region" description="Low complexity" evidence="4">
    <location>
        <begin position="70"/>
        <end position="83"/>
    </location>
</feature>
<dbReference type="OrthoDB" id="1227494at2759"/>
<dbReference type="Gene3D" id="1.10.10.1410">
    <property type="match status" value="1"/>
</dbReference>
<gene>
    <name evidence="5" type="ORF">SteCoe_23690</name>
</gene>
<feature type="compositionally biased region" description="Basic and acidic residues" evidence="4">
    <location>
        <begin position="84"/>
        <end position="98"/>
    </location>
</feature>
<dbReference type="PANTHER" id="PTHR21141:SF5">
    <property type="entry name" value="LARGE RIBOSOMAL SUBUNIT PROTEIN P2"/>
    <property type="match status" value="1"/>
</dbReference>
<evidence type="ECO:0000256" key="3">
    <source>
        <dbReference type="ARBA" id="ARBA00023274"/>
    </source>
</evidence>
<keyword evidence="2" id="KW-0689">Ribosomal protein</keyword>
<organism evidence="5 6">
    <name type="scientific">Stentor coeruleus</name>
    <dbReference type="NCBI Taxonomy" id="5963"/>
    <lineage>
        <taxon>Eukaryota</taxon>
        <taxon>Sar</taxon>
        <taxon>Alveolata</taxon>
        <taxon>Ciliophora</taxon>
        <taxon>Postciliodesmatophora</taxon>
        <taxon>Heterotrichea</taxon>
        <taxon>Heterotrichida</taxon>
        <taxon>Stentoridae</taxon>
        <taxon>Stentor</taxon>
    </lineage>
</organism>
<dbReference type="Proteomes" id="UP000187209">
    <property type="component" value="Unassembled WGS sequence"/>
</dbReference>
<feature type="compositionally biased region" description="Acidic residues" evidence="4">
    <location>
        <begin position="99"/>
        <end position="114"/>
    </location>
</feature>
<dbReference type="AlphaFoldDB" id="A0A1R2BJ76"/>
<dbReference type="GO" id="GO:0003735">
    <property type="term" value="F:structural constituent of ribosome"/>
    <property type="evidence" value="ECO:0007669"/>
    <property type="project" value="InterPro"/>
</dbReference>
<evidence type="ECO:0000313" key="5">
    <source>
        <dbReference type="EMBL" id="OMJ76843.1"/>
    </source>
</evidence>
<dbReference type="InterPro" id="IPR044076">
    <property type="entry name" value="Ribosomal_P2"/>
</dbReference>
<feature type="region of interest" description="Disordered" evidence="4">
    <location>
        <begin position="70"/>
        <end position="114"/>
    </location>
</feature>
<dbReference type="PANTHER" id="PTHR21141">
    <property type="entry name" value="60S ACIDIC RIBOSOMAL PROTEIN FAMILY MEMBER"/>
    <property type="match status" value="1"/>
</dbReference>
<protein>
    <recommendedName>
        <fullName evidence="7">60S acidic ribosomal protein P2</fullName>
    </recommendedName>
</protein>
<name>A0A1R2BJ76_9CILI</name>
<reference evidence="5 6" key="1">
    <citation type="submission" date="2016-11" db="EMBL/GenBank/DDBJ databases">
        <title>The macronuclear genome of Stentor coeruleus: a giant cell with tiny introns.</title>
        <authorList>
            <person name="Slabodnick M."/>
            <person name="Ruby J.G."/>
            <person name="Reiff S.B."/>
            <person name="Swart E.C."/>
            <person name="Gosai S."/>
            <person name="Prabakaran S."/>
            <person name="Witkowska E."/>
            <person name="Larue G.E."/>
            <person name="Fisher S."/>
            <person name="Freeman R.M."/>
            <person name="Gunawardena J."/>
            <person name="Chu W."/>
            <person name="Stover N.A."/>
            <person name="Gregory B.D."/>
            <person name="Nowacki M."/>
            <person name="Derisi J."/>
            <person name="Roy S.W."/>
            <person name="Marshall W.F."/>
            <person name="Sood P."/>
        </authorList>
    </citation>
    <scope>NUCLEOTIDE SEQUENCE [LARGE SCALE GENOMIC DNA]</scope>
    <source>
        <strain evidence="5">WM001</strain>
    </source>
</reference>
<evidence type="ECO:0008006" key="7">
    <source>
        <dbReference type="Google" id="ProtNLM"/>
    </source>
</evidence>
<comment type="similarity">
    <text evidence="1">Belongs to the eukaryotic ribosomal protein P1/P2 family.</text>
</comment>
<dbReference type="Pfam" id="PF00428">
    <property type="entry name" value="Ribosomal_60s"/>
    <property type="match status" value="1"/>
</dbReference>
<dbReference type="GO" id="GO:0002182">
    <property type="term" value="P:cytoplasmic translational elongation"/>
    <property type="evidence" value="ECO:0007669"/>
    <property type="project" value="InterPro"/>
</dbReference>
<comment type="caution">
    <text evidence="5">The sequence shown here is derived from an EMBL/GenBank/DDBJ whole genome shotgun (WGS) entry which is preliminary data.</text>
</comment>